<dbReference type="RefSeq" id="WP_111499332.1">
    <property type="nucleotide sequence ID" value="NZ_QKYN01000014.1"/>
</dbReference>
<comment type="caution">
    <text evidence="2">The sequence shown here is derived from an EMBL/GenBank/DDBJ whole genome shotgun (WGS) entry which is preliminary data.</text>
</comment>
<evidence type="ECO:0008006" key="4">
    <source>
        <dbReference type="Google" id="ProtNLM"/>
    </source>
</evidence>
<keyword evidence="1" id="KW-0812">Transmembrane</keyword>
<proteinExistence type="predicted"/>
<dbReference type="OrthoDB" id="3873700at2"/>
<sequence>MGGTGGIVTAVFLGIGGLAAYLAGVSGLVEARRIRRDGHRVRALVRTRPGATRPLLQFTTEDDRELVMEVYGPAGLPEGQEVWLRYDPADPREILVEGHEGRGRERAFVALGVTAVLAALAVLATT</sequence>
<accession>A0A2X0JHA2</accession>
<dbReference type="AlphaFoldDB" id="A0A2X0JHA2"/>
<evidence type="ECO:0000313" key="3">
    <source>
        <dbReference type="Proteomes" id="UP000248889"/>
    </source>
</evidence>
<protein>
    <recommendedName>
        <fullName evidence="4">DUF3592 domain-containing protein</fullName>
    </recommendedName>
</protein>
<dbReference type="Proteomes" id="UP000248889">
    <property type="component" value="Unassembled WGS sequence"/>
</dbReference>
<name>A0A2X0JHA2_9ACTN</name>
<feature type="transmembrane region" description="Helical" evidence="1">
    <location>
        <begin position="107"/>
        <end position="125"/>
    </location>
</feature>
<dbReference type="EMBL" id="QKYN01000014">
    <property type="protein sequence ID" value="RAG87058.1"/>
    <property type="molecule type" value="Genomic_DNA"/>
</dbReference>
<gene>
    <name evidence="2" type="ORF">DN069_03640</name>
</gene>
<keyword evidence="1" id="KW-1133">Transmembrane helix</keyword>
<evidence type="ECO:0000256" key="1">
    <source>
        <dbReference type="SAM" id="Phobius"/>
    </source>
</evidence>
<keyword evidence="3" id="KW-1185">Reference proteome</keyword>
<keyword evidence="1" id="KW-0472">Membrane</keyword>
<feature type="transmembrane region" description="Helical" evidence="1">
    <location>
        <begin position="6"/>
        <end position="29"/>
    </location>
</feature>
<evidence type="ECO:0000313" key="2">
    <source>
        <dbReference type="EMBL" id="RAG87058.1"/>
    </source>
</evidence>
<reference evidence="2 3" key="1">
    <citation type="submission" date="2018-06" db="EMBL/GenBank/DDBJ databases">
        <title>Streptacidiphilus pinicola sp. nov., isolated from pine grove soil.</title>
        <authorList>
            <person name="Roh S.G."/>
            <person name="Park S."/>
            <person name="Kim M.-K."/>
            <person name="Yun B.-R."/>
            <person name="Park J."/>
            <person name="Kim M.J."/>
            <person name="Kim Y.S."/>
            <person name="Kim S.B."/>
        </authorList>
    </citation>
    <scope>NUCLEOTIDE SEQUENCE [LARGE SCALE GENOMIC DNA]</scope>
    <source>
        <strain evidence="2 3">MMS16-CNU450</strain>
    </source>
</reference>
<organism evidence="2 3">
    <name type="scientific">Streptacidiphilus pinicola</name>
    <dbReference type="NCBI Taxonomy" id="2219663"/>
    <lineage>
        <taxon>Bacteria</taxon>
        <taxon>Bacillati</taxon>
        <taxon>Actinomycetota</taxon>
        <taxon>Actinomycetes</taxon>
        <taxon>Kitasatosporales</taxon>
        <taxon>Streptomycetaceae</taxon>
        <taxon>Streptacidiphilus</taxon>
    </lineage>
</organism>